<dbReference type="NCBIfam" id="TIGR02937">
    <property type="entry name" value="sigma70-ECF"/>
    <property type="match status" value="1"/>
</dbReference>
<dbReference type="SUPFAM" id="SSF88659">
    <property type="entry name" value="Sigma3 and sigma4 domains of RNA polymerase sigma factors"/>
    <property type="match status" value="1"/>
</dbReference>
<dbReference type="Pfam" id="PF08281">
    <property type="entry name" value="Sigma70_r4_2"/>
    <property type="match status" value="1"/>
</dbReference>
<keyword evidence="2" id="KW-0805">Transcription regulation</keyword>
<dbReference type="PANTHER" id="PTHR43133">
    <property type="entry name" value="RNA POLYMERASE ECF-TYPE SIGMA FACTO"/>
    <property type="match status" value="1"/>
</dbReference>
<comment type="similarity">
    <text evidence="1">Belongs to the sigma-70 factor family. ECF subfamily.</text>
</comment>
<evidence type="ECO:0000256" key="1">
    <source>
        <dbReference type="ARBA" id="ARBA00010641"/>
    </source>
</evidence>
<dbReference type="InterPro" id="IPR013324">
    <property type="entry name" value="RNA_pol_sigma_r3/r4-like"/>
</dbReference>
<dbReference type="OrthoDB" id="9795666at2"/>
<evidence type="ECO:0000256" key="5">
    <source>
        <dbReference type="ARBA" id="ARBA00023163"/>
    </source>
</evidence>
<organism evidence="8 9">
    <name type="scientific">Ruminococcus flavefaciens</name>
    <dbReference type="NCBI Taxonomy" id="1265"/>
    <lineage>
        <taxon>Bacteria</taxon>
        <taxon>Bacillati</taxon>
        <taxon>Bacillota</taxon>
        <taxon>Clostridia</taxon>
        <taxon>Eubacteriales</taxon>
        <taxon>Oscillospiraceae</taxon>
        <taxon>Ruminococcus</taxon>
    </lineage>
</organism>
<evidence type="ECO:0000313" key="9">
    <source>
        <dbReference type="Proteomes" id="UP000183190"/>
    </source>
</evidence>
<keyword evidence="3" id="KW-0731">Sigma factor</keyword>
<dbReference type="Gene3D" id="1.10.10.10">
    <property type="entry name" value="Winged helix-like DNA-binding domain superfamily/Winged helix DNA-binding domain"/>
    <property type="match status" value="1"/>
</dbReference>
<accession>A0A1H6HUS5</accession>
<dbReference type="AlphaFoldDB" id="A0A1H6HUS5"/>
<dbReference type="PANTHER" id="PTHR43133:SF8">
    <property type="entry name" value="RNA POLYMERASE SIGMA FACTOR HI_1459-RELATED"/>
    <property type="match status" value="1"/>
</dbReference>
<dbReference type="Proteomes" id="UP000183190">
    <property type="component" value="Unassembled WGS sequence"/>
</dbReference>
<dbReference type="InterPro" id="IPR007627">
    <property type="entry name" value="RNA_pol_sigma70_r2"/>
</dbReference>
<name>A0A1H6HUS5_RUMFL</name>
<gene>
    <name evidence="8" type="ORF">SAMN02910265_00363</name>
</gene>
<evidence type="ECO:0000256" key="2">
    <source>
        <dbReference type="ARBA" id="ARBA00023015"/>
    </source>
</evidence>
<keyword evidence="4" id="KW-0238">DNA-binding</keyword>
<dbReference type="EMBL" id="FNWV01000001">
    <property type="protein sequence ID" value="SEH39857.1"/>
    <property type="molecule type" value="Genomic_DNA"/>
</dbReference>
<dbReference type="CDD" id="cd06171">
    <property type="entry name" value="Sigma70_r4"/>
    <property type="match status" value="1"/>
</dbReference>
<feature type="domain" description="RNA polymerase sigma-70 region 2" evidence="6">
    <location>
        <begin position="7"/>
        <end position="74"/>
    </location>
</feature>
<dbReference type="InterPro" id="IPR014284">
    <property type="entry name" value="RNA_pol_sigma-70_dom"/>
</dbReference>
<proteinExistence type="inferred from homology"/>
<dbReference type="InterPro" id="IPR036388">
    <property type="entry name" value="WH-like_DNA-bd_sf"/>
</dbReference>
<dbReference type="Pfam" id="PF04542">
    <property type="entry name" value="Sigma70_r2"/>
    <property type="match status" value="1"/>
</dbReference>
<dbReference type="InterPro" id="IPR013325">
    <property type="entry name" value="RNA_pol_sigma_r2"/>
</dbReference>
<dbReference type="Gene3D" id="1.10.1740.10">
    <property type="match status" value="1"/>
</dbReference>
<evidence type="ECO:0000313" key="8">
    <source>
        <dbReference type="EMBL" id="SEH39857.1"/>
    </source>
</evidence>
<dbReference type="InterPro" id="IPR013249">
    <property type="entry name" value="RNA_pol_sigma70_r4_t2"/>
</dbReference>
<dbReference type="SUPFAM" id="SSF88946">
    <property type="entry name" value="Sigma2 domain of RNA polymerase sigma factors"/>
    <property type="match status" value="1"/>
</dbReference>
<protein>
    <submittedName>
        <fullName evidence="8">RNA polymerase sigma-70 factor, ECF subfamily</fullName>
    </submittedName>
</protein>
<keyword evidence="5" id="KW-0804">Transcription</keyword>
<dbReference type="GO" id="GO:0016987">
    <property type="term" value="F:sigma factor activity"/>
    <property type="evidence" value="ECO:0007669"/>
    <property type="project" value="UniProtKB-KW"/>
</dbReference>
<dbReference type="GO" id="GO:0003677">
    <property type="term" value="F:DNA binding"/>
    <property type="evidence" value="ECO:0007669"/>
    <property type="project" value="UniProtKB-KW"/>
</dbReference>
<evidence type="ECO:0000259" key="7">
    <source>
        <dbReference type="Pfam" id="PF08281"/>
    </source>
</evidence>
<dbReference type="RefSeq" id="WP_074714190.1">
    <property type="nucleotide sequence ID" value="NZ_FNWV01000001.1"/>
</dbReference>
<reference evidence="8 9" key="1">
    <citation type="submission" date="2016-10" db="EMBL/GenBank/DDBJ databases">
        <authorList>
            <person name="de Groot N.N."/>
        </authorList>
    </citation>
    <scope>NUCLEOTIDE SEQUENCE [LARGE SCALE GENOMIC DNA]</scope>
    <source>
        <strain evidence="8 9">YAD2003</strain>
    </source>
</reference>
<evidence type="ECO:0000256" key="4">
    <source>
        <dbReference type="ARBA" id="ARBA00023125"/>
    </source>
</evidence>
<feature type="domain" description="RNA polymerase sigma factor 70 region 4 type 2" evidence="7">
    <location>
        <begin position="102"/>
        <end position="154"/>
    </location>
</feature>
<evidence type="ECO:0000256" key="3">
    <source>
        <dbReference type="ARBA" id="ARBA00023082"/>
    </source>
</evidence>
<sequence length="162" mass="19103">MSQVEELYKDYFHDVFLYIRSLSADEALAEDITQETFFKAIKSVDKFRGDCDIRVWLCQIAKNLLYTHNKKQKRYTGEEVPETVADTSVTMEELLENSQQSMEIHRVLHTLVEPYKEVFTLRVFGELSFRQIGDIFGKTESWARVTFHRAKLKIIDELEVQK</sequence>
<evidence type="ECO:0000259" key="6">
    <source>
        <dbReference type="Pfam" id="PF04542"/>
    </source>
</evidence>
<dbReference type="InterPro" id="IPR039425">
    <property type="entry name" value="RNA_pol_sigma-70-like"/>
</dbReference>
<dbReference type="GO" id="GO:0006352">
    <property type="term" value="P:DNA-templated transcription initiation"/>
    <property type="evidence" value="ECO:0007669"/>
    <property type="project" value="InterPro"/>
</dbReference>